<comment type="caution">
    <text evidence="1">The sequence shown here is derived from an EMBL/GenBank/DDBJ whole genome shotgun (WGS) entry which is preliminary data.</text>
</comment>
<name>A0A562II30_MICOL</name>
<dbReference type="Proteomes" id="UP000319825">
    <property type="component" value="Unassembled WGS sequence"/>
</dbReference>
<dbReference type="EMBL" id="VLKE01000001">
    <property type="protein sequence ID" value="TWH70552.1"/>
    <property type="molecule type" value="Genomic_DNA"/>
</dbReference>
<proteinExistence type="predicted"/>
<dbReference type="InterPro" id="IPR036390">
    <property type="entry name" value="WH_DNA-bd_sf"/>
</dbReference>
<organism evidence="1 2">
    <name type="scientific">Micromonospora olivasterospora</name>
    <dbReference type="NCBI Taxonomy" id="1880"/>
    <lineage>
        <taxon>Bacteria</taxon>
        <taxon>Bacillati</taxon>
        <taxon>Actinomycetota</taxon>
        <taxon>Actinomycetes</taxon>
        <taxon>Micromonosporales</taxon>
        <taxon>Micromonosporaceae</taxon>
        <taxon>Micromonospora</taxon>
    </lineage>
</organism>
<dbReference type="Gene3D" id="1.10.10.10">
    <property type="entry name" value="Winged helix-like DNA-binding domain superfamily/Winged helix DNA-binding domain"/>
    <property type="match status" value="1"/>
</dbReference>
<dbReference type="CDD" id="cd00090">
    <property type="entry name" value="HTH_ARSR"/>
    <property type="match status" value="1"/>
</dbReference>
<accession>A0A562II30</accession>
<evidence type="ECO:0000313" key="2">
    <source>
        <dbReference type="Proteomes" id="UP000319825"/>
    </source>
</evidence>
<protein>
    <submittedName>
        <fullName evidence="1">Putative ArsR family transcriptional regulator</fullName>
    </submittedName>
</protein>
<dbReference type="InterPro" id="IPR011991">
    <property type="entry name" value="ArsR-like_HTH"/>
</dbReference>
<dbReference type="AlphaFoldDB" id="A0A562II30"/>
<keyword evidence="2" id="KW-1185">Reference proteome</keyword>
<sequence>MTVDDPWTGVSALVDPSRRALYDYVRRAGHPVSREEAGDATGTSRGLAAFHLDKLVDAGLLQARYQAPPGPLRGRGRTPKVYEPVGEGVTVTIPERRYQLIAEILAAAVDDDPGHADRAAGRHAHERGRAIGAALAADGADLTTALTDLGFEPHPTTDRVLLRNCPFHGLAARHTALVCGLNHAFLAGLLHGLGATDRHAALAPRPGHCCVELASAPSGIHPGP</sequence>
<dbReference type="SUPFAM" id="SSF46785">
    <property type="entry name" value="Winged helix' DNA-binding domain"/>
    <property type="match status" value="1"/>
</dbReference>
<gene>
    <name evidence="1" type="ORF">JD77_05577</name>
</gene>
<reference evidence="1 2" key="1">
    <citation type="submission" date="2019-07" db="EMBL/GenBank/DDBJ databases">
        <title>R&amp;d 2014.</title>
        <authorList>
            <person name="Klenk H.-P."/>
        </authorList>
    </citation>
    <scope>NUCLEOTIDE SEQUENCE [LARGE SCALE GENOMIC DNA]</scope>
    <source>
        <strain evidence="1 2">DSM 43868</strain>
    </source>
</reference>
<evidence type="ECO:0000313" key="1">
    <source>
        <dbReference type="EMBL" id="TWH70552.1"/>
    </source>
</evidence>
<dbReference type="Pfam" id="PF12840">
    <property type="entry name" value="HTH_20"/>
    <property type="match status" value="1"/>
</dbReference>
<dbReference type="RefSeq" id="WP_246141025.1">
    <property type="nucleotide sequence ID" value="NZ_BAAATQ010000107.1"/>
</dbReference>
<dbReference type="InterPro" id="IPR036388">
    <property type="entry name" value="WH-like_DNA-bd_sf"/>
</dbReference>